<proteinExistence type="predicted"/>
<evidence type="ECO:0000313" key="3">
    <source>
        <dbReference type="Proteomes" id="UP001066276"/>
    </source>
</evidence>
<gene>
    <name evidence="2" type="ORF">NDU88_001570</name>
</gene>
<dbReference type="AlphaFoldDB" id="A0AAV7U780"/>
<name>A0AAV7U780_PLEWA</name>
<comment type="caution">
    <text evidence="2">The sequence shown here is derived from an EMBL/GenBank/DDBJ whole genome shotgun (WGS) entry which is preliminary data.</text>
</comment>
<reference evidence="2" key="1">
    <citation type="journal article" date="2022" name="bioRxiv">
        <title>Sequencing and chromosome-scale assembly of the giantPleurodeles waltlgenome.</title>
        <authorList>
            <person name="Brown T."/>
            <person name="Elewa A."/>
            <person name="Iarovenko S."/>
            <person name="Subramanian E."/>
            <person name="Araus A.J."/>
            <person name="Petzold A."/>
            <person name="Susuki M."/>
            <person name="Suzuki K.-i.T."/>
            <person name="Hayashi T."/>
            <person name="Toyoda A."/>
            <person name="Oliveira C."/>
            <person name="Osipova E."/>
            <person name="Leigh N.D."/>
            <person name="Simon A."/>
            <person name="Yun M.H."/>
        </authorList>
    </citation>
    <scope>NUCLEOTIDE SEQUENCE</scope>
    <source>
        <strain evidence="2">20211129_DDA</strain>
        <tissue evidence="2">Liver</tissue>
    </source>
</reference>
<dbReference type="Proteomes" id="UP001066276">
    <property type="component" value="Chromosome 3_1"/>
</dbReference>
<evidence type="ECO:0000313" key="2">
    <source>
        <dbReference type="EMBL" id="KAJ1184767.1"/>
    </source>
</evidence>
<organism evidence="2 3">
    <name type="scientific">Pleurodeles waltl</name>
    <name type="common">Iberian ribbed newt</name>
    <dbReference type="NCBI Taxonomy" id="8319"/>
    <lineage>
        <taxon>Eukaryota</taxon>
        <taxon>Metazoa</taxon>
        <taxon>Chordata</taxon>
        <taxon>Craniata</taxon>
        <taxon>Vertebrata</taxon>
        <taxon>Euteleostomi</taxon>
        <taxon>Amphibia</taxon>
        <taxon>Batrachia</taxon>
        <taxon>Caudata</taxon>
        <taxon>Salamandroidea</taxon>
        <taxon>Salamandridae</taxon>
        <taxon>Pleurodelinae</taxon>
        <taxon>Pleurodeles</taxon>
    </lineage>
</organism>
<evidence type="ECO:0000256" key="1">
    <source>
        <dbReference type="SAM" id="MobiDB-lite"/>
    </source>
</evidence>
<dbReference type="EMBL" id="JANPWB010000005">
    <property type="protein sequence ID" value="KAJ1184767.1"/>
    <property type="molecule type" value="Genomic_DNA"/>
</dbReference>
<feature type="region of interest" description="Disordered" evidence="1">
    <location>
        <begin position="79"/>
        <end position="119"/>
    </location>
</feature>
<keyword evidence="3" id="KW-1185">Reference proteome</keyword>
<sequence>MRGSGHSAKKEGCPVFTDPADATYLTRSRLRGLPSMHVSAVSHPRDLPAPLIVRGKQGLLCQGPTGISSHTLWSVPTQLRKGASAQERAPCHSGPIGPPRRGSPRPHLCTPSTGLRGRV</sequence>
<protein>
    <submittedName>
        <fullName evidence="2">Uncharacterized protein</fullName>
    </submittedName>
</protein>
<accession>A0AAV7U780</accession>